<accession>A0A8C1IPU5</accession>
<dbReference type="Ensembl" id="ENSCCRT00010022850.1">
    <property type="protein sequence ID" value="ENSCCRP00010020870.1"/>
    <property type="gene ID" value="ENSCCRG00010009047.1"/>
</dbReference>
<evidence type="ECO:0000313" key="3">
    <source>
        <dbReference type="Proteomes" id="UP000694427"/>
    </source>
</evidence>
<reference evidence="2" key="1">
    <citation type="submission" date="2025-08" db="UniProtKB">
        <authorList>
            <consortium name="Ensembl"/>
        </authorList>
    </citation>
    <scope>IDENTIFICATION</scope>
</reference>
<organism evidence="2 3">
    <name type="scientific">Cyprinus carpio</name>
    <name type="common">Common carp</name>
    <dbReference type="NCBI Taxonomy" id="7962"/>
    <lineage>
        <taxon>Eukaryota</taxon>
        <taxon>Metazoa</taxon>
        <taxon>Chordata</taxon>
        <taxon>Craniata</taxon>
        <taxon>Vertebrata</taxon>
        <taxon>Euteleostomi</taxon>
        <taxon>Actinopterygii</taxon>
        <taxon>Neopterygii</taxon>
        <taxon>Teleostei</taxon>
        <taxon>Ostariophysi</taxon>
        <taxon>Cypriniformes</taxon>
        <taxon>Cyprinidae</taxon>
        <taxon>Cyprininae</taxon>
        <taxon>Cyprinus</taxon>
    </lineage>
</organism>
<protein>
    <submittedName>
        <fullName evidence="2">Interleukin 26</fullName>
    </submittedName>
</protein>
<proteinExistence type="predicted"/>
<dbReference type="Proteomes" id="UP000694427">
    <property type="component" value="Unplaced"/>
</dbReference>
<dbReference type="AlphaFoldDB" id="A0A8C1IPU5"/>
<name>A0A8C1IPU5_CYPCA</name>
<feature type="signal peptide" evidence="1">
    <location>
        <begin position="1"/>
        <end position="18"/>
    </location>
</feature>
<reference evidence="2" key="2">
    <citation type="submission" date="2025-09" db="UniProtKB">
        <authorList>
            <consortium name="Ensembl"/>
        </authorList>
    </citation>
    <scope>IDENTIFICATION</scope>
</reference>
<keyword evidence="1" id="KW-0732">Signal</keyword>
<evidence type="ECO:0000256" key="1">
    <source>
        <dbReference type="SAM" id="SignalP"/>
    </source>
</evidence>
<keyword evidence="3" id="KW-1185">Reference proteome</keyword>
<evidence type="ECO:0000313" key="2">
    <source>
        <dbReference type="Ensembl" id="ENSCCRP00010020870.1"/>
    </source>
</evidence>
<feature type="chain" id="PRO_5034204971" evidence="1">
    <location>
        <begin position="19"/>
        <end position="187"/>
    </location>
</feature>
<sequence length="187" mass="22078">MRIVTLLTLCAVLWCSQGRKQEECLNQHITPPMIKDMMETSELIQKSLPKDNAHFHRILGKLKNCSKKLNVADFKRILEIYNEHVFQKLWKNNSQQLPKMFMGSFLRLKYKMEICETEGSQTLSLCGEENLKTIEDTIKMVRDIHLHYLFAASALYEVNCAYFRYADFQWPMAVPITLVRWLNKTVW</sequence>